<proteinExistence type="predicted"/>
<dbReference type="EMBL" id="VDCJ01000328">
    <property type="protein sequence ID" value="MRU23054.1"/>
    <property type="molecule type" value="Genomic_DNA"/>
</dbReference>
<comment type="caution">
    <text evidence="1">The sequence shown here is derived from an EMBL/GenBank/DDBJ whole genome shotgun (WGS) entry which is preliminary data.</text>
</comment>
<organism evidence="1 2">
    <name type="scientific">Xylella fastidiosa subsp. multiplex</name>
    <dbReference type="NCBI Taxonomy" id="644357"/>
    <lineage>
        <taxon>Bacteria</taxon>
        <taxon>Pseudomonadati</taxon>
        <taxon>Pseudomonadota</taxon>
        <taxon>Gammaproteobacteria</taxon>
        <taxon>Lysobacterales</taxon>
        <taxon>Lysobacteraceae</taxon>
        <taxon>Xylella</taxon>
    </lineage>
</organism>
<accession>A0A9Q4MHJ5</accession>
<reference evidence="1" key="2">
    <citation type="journal article" date="2020" name="Appl. Environ. Microbiol.">
        <title>Multiple intercontinental introductions associated with the emergence of a plant pathogen in Europe.</title>
        <authorList>
            <person name="Landa B.B."/>
            <person name="Castillo A.I."/>
            <person name="Giampetruzzi A."/>
            <person name="Kahn A."/>
            <person name="Roman-Ecija M."/>
            <person name="Velasco-Amo M.P."/>
            <person name="Navas-Cortes J.A."/>
            <person name="Marco-Noales E."/>
            <person name="Barbe S."/>
            <person name="Moralejo E."/>
            <person name="Coletta-Filho H.D."/>
            <person name="Saldarelli P."/>
            <person name="Saponari M."/>
            <person name="Almeida R.P.P."/>
        </authorList>
    </citation>
    <scope>NUCLEOTIDE SEQUENCE</scope>
    <source>
        <strain evidence="1">XYL1981</strain>
    </source>
</reference>
<gene>
    <name evidence="1" type="ORF">FG476_02810</name>
</gene>
<dbReference type="AlphaFoldDB" id="A0A9Q4MHJ5"/>
<name>A0A9Q4MHJ5_XYLFS</name>
<sequence length="60" mass="6279">MFAYDLIVLCGNNYLIGKVQGIDTVLGELCNCAIISISRSVSLVALGQLYSAILADTGNA</sequence>
<evidence type="ECO:0000313" key="1">
    <source>
        <dbReference type="EMBL" id="MRU23054.1"/>
    </source>
</evidence>
<protein>
    <submittedName>
        <fullName evidence="1">Uncharacterized protein</fullName>
    </submittedName>
</protein>
<reference evidence="1" key="1">
    <citation type="submission" date="2019-05" db="EMBL/GenBank/DDBJ databases">
        <authorList>
            <person name="Castillo A."/>
            <person name="Giampetruzzi A."/>
            <person name="Landa B."/>
            <person name="Saponari M."/>
            <person name="Almeida R.P.P."/>
            <person name="Moralejo E."/>
            <person name="Marco-Noales E."/>
            <person name="Velasco-Amo M.P."/>
            <person name="Roman-Ecija M."/>
            <person name="Navarro I."/>
            <person name="Monterde A."/>
            <person name="Barbe S."/>
        </authorList>
    </citation>
    <scope>NUCLEOTIDE SEQUENCE</scope>
    <source>
        <strain evidence="1">XYL1981</strain>
    </source>
</reference>
<evidence type="ECO:0000313" key="2">
    <source>
        <dbReference type="Proteomes" id="UP000474061"/>
    </source>
</evidence>
<dbReference type="Proteomes" id="UP000474061">
    <property type="component" value="Unassembled WGS sequence"/>
</dbReference>